<protein>
    <submittedName>
        <fullName evidence="3">Filamentous hemagglutinin family protein</fullName>
    </submittedName>
</protein>
<dbReference type="EMBL" id="AE016853">
    <property type="protein sequence ID" value="AAO56691.1"/>
    <property type="molecule type" value="Genomic_DNA"/>
</dbReference>
<evidence type="ECO:0000259" key="2">
    <source>
        <dbReference type="Pfam" id="PF04830"/>
    </source>
</evidence>
<dbReference type="Pfam" id="PF04830">
    <property type="entry name" value="DUF637"/>
    <property type="match status" value="1"/>
</dbReference>
<dbReference type="HOGENOM" id="CLU_000043_4_0_6"/>
<dbReference type="GO" id="GO:0003824">
    <property type="term" value="F:catalytic activity"/>
    <property type="evidence" value="ECO:0007669"/>
    <property type="project" value="UniProtKB-ARBA"/>
</dbReference>
<dbReference type="InterPro" id="IPR006915">
    <property type="entry name" value="DUF637_hemagglutn_put"/>
</dbReference>
<dbReference type="InterPro" id="IPR025157">
    <property type="entry name" value="Hemagglutinin_rpt"/>
</dbReference>
<name>Q880F2_PSESM</name>
<gene>
    <name evidence="3" type="ordered locus">PSPTO_3210</name>
</gene>
<reference evidence="3 4" key="1">
    <citation type="journal article" date="2003" name="Proc. Natl. Acad. Sci. U.S.A.">
        <title>The complete genome sequence of the Arabidopsis and tomato pathogen Pseudomonas syringae pv. tomato DC3000.</title>
        <authorList>
            <person name="Buell C.R."/>
            <person name="Joardar V."/>
            <person name="Lindeberg M."/>
            <person name="Selengut J."/>
            <person name="Paulsen I.T."/>
            <person name="Gwinn M.L."/>
            <person name="Dodson R.J."/>
            <person name="Deboy R.T."/>
            <person name="Durkin A.S."/>
            <person name="Kolonay J.F."/>
            <person name="Madupu R."/>
            <person name="Daugherty S."/>
            <person name="Brinkac L."/>
            <person name="Beanan M.J."/>
            <person name="Haft D.H."/>
            <person name="Nelson W.C."/>
            <person name="Davidsen T."/>
            <person name="Zafar N."/>
            <person name="Zhou L."/>
            <person name="Liu J."/>
            <person name="Yuan Q."/>
            <person name="Khouri H."/>
            <person name="Fedorova N."/>
            <person name="Tran B."/>
            <person name="Russell D."/>
            <person name="Berry K."/>
            <person name="Utterback T."/>
            <person name="Van Aken S.E."/>
            <person name="Feldblyum T.V."/>
            <person name="D'Ascenzo M."/>
            <person name="Deng W.L."/>
            <person name="Ramos A.R."/>
            <person name="Alfano J.R."/>
            <person name="Cartinhour S."/>
            <person name="Chatterjee A.K."/>
            <person name="Delaney T.P."/>
            <person name="Lazarowitz S.G."/>
            <person name="Martin G.B."/>
            <person name="Schneider D.J."/>
            <person name="Tang X."/>
            <person name="Bender C.L."/>
            <person name="White O."/>
            <person name="Fraser C.M."/>
            <person name="Collmer A."/>
        </authorList>
    </citation>
    <scope>NUCLEOTIDE SEQUENCE [LARGE SCALE GENOMIC DNA]</scope>
    <source>
        <strain evidence="4">ATCC BAA-871 / DC3000</strain>
    </source>
</reference>
<evidence type="ECO:0000313" key="3">
    <source>
        <dbReference type="EMBL" id="AAO56691.1"/>
    </source>
</evidence>
<keyword evidence="4" id="KW-1185">Reference proteome</keyword>
<sequence length="991" mass="103651">MAQASAITSAVSAAAQTVTRVEGLPSSNFVSKPQKYLIETNPVLTELKQFLSSDYLLAGLGYDPEVSAKRLGDGLYEQRLVQQAVVARTGQAFIDGQTSNEAQFKYLMNNAIASKQQLNLAVGVSLSSQQVAALTHDIVWLEEHEVNGEMVLVPVLYLAQADGRLGPTGALIAGNDVSLIAGQNLDNVGTLRAANNLSAVAGNNLVNTGLIEAGNRLDLLAGNDLINTAGGIIKGRDVSLTAINGDVINERSITSMDNSARGQRHNEFADSAARIEAANDMSISAGRDVINKGSVLESGRDMSIQAGRDVTIAPTEVTNSLFSDSKHNSSDITQLGSTASAGRDLTVQAGRDISVIASQIDAKRDIAMAATENLTISSAADEEHSLSKSKKLTRQEDHVSQIAADLDAGGSVALQAGQNLAVISSRITAGKEAYLVAGDQLDILAAQDSDYSLYDKKKKGSFGAKKTKRDEITDVKNIGSEITTGGDLLLASGGDQKYQVAKLESGKDLTIDSGGAVTFEGVKDLHQESHEKSKSDLAWNSSKGKGNTDETLRQSELVAKGELAIRAVEGLKIDIKQVDQQSVSQTIDAMVKADPQLAWLKEAELRGDVDWRQVKEVHDSLIGTAVNAAVVAGLTSATSQAVISTVNNKGNLGAALKDVTSAESMKGYLVSGLAAGFAAGILDPAYGVSPENTAKATHGFDLGSVDGFTNYAGYTLAQGGFSAAANTAINGGSLTDNLAQAAISSAADAMSAGIYNKLGTKLEFSGLPSKLAAHALVGGLIAELAGGDFRSGALAAGANEAFVNLVGDKIFVGESHDKLLAMTSQLVGLTVAAAAGGTDKDQAVAGWVAQQATTFNYLEHSEKEAFIKEMLGCDTDKCAREKWEQGKFDEDSQANVQYANDIAGSQRARETRDRVLDSLGSILDMNCPTSACEGYKQLLMERSLGTLKNLNQVIKDWASVDQRLGLMAGAAVGGQANYKCGSTASRSAGVD</sequence>
<organism evidence="3 4">
    <name type="scientific">Pseudomonas syringae pv. tomato (strain ATCC BAA-871 / DC3000)</name>
    <dbReference type="NCBI Taxonomy" id="223283"/>
    <lineage>
        <taxon>Bacteria</taxon>
        <taxon>Pseudomonadati</taxon>
        <taxon>Pseudomonadota</taxon>
        <taxon>Gammaproteobacteria</taxon>
        <taxon>Pseudomonadales</taxon>
        <taxon>Pseudomonadaceae</taxon>
        <taxon>Pseudomonas</taxon>
    </lineage>
</organism>
<dbReference type="OrthoDB" id="2664633at2"/>
<dbReference type="PATRIC" id="fig|223283.9.peg.3279"/>
<dbReference type="eggNOG" id="COG3210">
    <property type="taxonomic scope" value="Bacteria"/>
</dbReference>
<accession>Q880F2</accession>
<evidence type="ECO:0000256" key="1">
    <source>
        <dbReference type="SAM" id="MobiDB-lite"/>
    </source>
</evidence>
<evidence type="ECO:0000313" key="4">
    <source>
        <dbReference type="Proteomes" id="UP000002515"/>
    </source>
</evidence>
<dbReference type="STRING" id="223283.PSPTO_3210"/>
<dbReference type="KEGG" id="pst:PSPTO_3210"/>
<feature type="domain" description="DUF637" evidence="2">
    <location>
        <begin position="629"/>
        <end position="796"/>
    </location>
</feature>
<proteinExistence type="predicted"/>
<dbReference type="DNASU" id="1184867"/>
<dbReference type="AlphaFoldDB" id="Q880F2"/>
<feature type="region of interest" description="Disordered" evidence="1">
    <location>
        <begin position="528"/>
        <end position="550"/>
    </location>
</feature>
<dbReference type="Proteomes" id="UP000002515">
    <property type="component" value="Chromosome"/>
</dbReference>
<dbReference type="Pfam" id="PF13332">
    <property type="entry name" value="Fil_haemagg_2"/>
    <property type="match status" value="1"/>
</dbReference>